<dbReference type="GO" id="GO:0009306">
    <property type="term" value="P:protein secretion"/>
    <property type="evidence" value="ECO:0007669"/>
    <property type="project" value="InterPro"/>
</dbReference>
<evidence type="ECO:0000256" key="4">
    <source>
        <dbReference type="ARBA" id="ARBA00022448"/>
    </source>
</evidence>
<organism evidence="14 15">
    <name type="scientific">Faecalispora sporosphaeroides</name>
    <dbReference type="NCBI Taxonomy" id="1549"/>
    <lineage>
        <taxon>Bacteria</taxon>
        <taxon>Bacillati</taxon>
        <taxon>Bacillota</taxon>
        <taxon>Clostridia</taxon>
        <taxon>Eubacteriales</taxon>
        <taxon>Oscillospiraceae</taxon>
        <taxon>Faecalispora</taxon>
    </lineage>
</organism>
<keyword evidence="9 12" id="KW-1133">Transmembrane helix</keyword>
<keyword evidence="4 12" id="KW-0813">Transport</keyword>
<keyword evidence="10 12" id="KW-0472">Membrane</keyword>
<keyword evidence="14" id="KW-0282">Flagellum</keyword>
<evidence type="ECO:0000256" key="13">
    <source>
        <dbReference type="SAM" id="MobiDB-lite"/>
    </source>
</evidence>
<keyword evidence="7 12" id="KW-1005">Bacterial flagellum biogenesis</keyword>
<dbReference type="InterPro" id="IPR029025">
    <property type="entry name" value="T3SS_substrate_exporter_C"/>
</dbReference>
<evidence type="ECO:0000256" key="3">
    <source>
        <dbReference type="ARBA" id="ARBA00021622"/>
    </source>
</evidence>
<dbReference type="AlphaFoldDB" id="A0A928Q4C8"/>
<comment type="similarity">
    <text evidence="2 12">Belongs to the type III secretion exporter family.</text>
</comment>
<dbReference type="FunFam" id="3.40.1690.10:FF:000001">
    <property type="entry name" value="Flagellar biosynthetic protein FlhB"/>
    <property type="match status" value="1"/>
</dbReference>
<keyword evidence="8 12" id="KW-0653">Protein transport</keyword>
<comment type="caution">
    <text evidence="14">The sequence shown here is derived from an EMBL/GenBank/DDBJ whole genome shotgun (WGS) entry which is preliminary data.</text>
</comment>
<evidence type="ECO:0000313" key="15">
    <source>
        <dbReference type="Proteomes" id="UP000754750"/>
    </source>
</evidence>
<dbReference type="InterPro" id="IPR006135">
    <property type="entry name" value="T3SS_substrate_exporter"/>
</dbReference>
<dbReference type="Gene3D" id="3.40.1690.10">
    <property type="entry name" value="secretion proteins EscU"/>
    <property type="match status" value="1"/>
</dbReference>
<protein>
    <recommendedName>
        <fullName evidence="3 12">Flagellar biosynthetic protein FlhB</fullName>
    </recommendedName>
</protein>
<accession>A0A928Q4C8</accession>
<feature type="transmembrane region" description="Helical" evidence="12">
    <location>
        <begin position="23"/>
        <end position="43"/>
    </location>
</feature>
<evidence type="ECO:0000256" key="2">
    <source>
        <dbReference type="ARBA" id="ARBA00010690"/>
    </source>
</evidence>
<evidence type="ECO:0000256" key="9">
    <source>
        <dbReference type="ARBA" id="ARBA00022989"/>
    </source>
</evidence>
<feature type="transmembrane region" description="Helical" evidence="12">
    <location>
        <begin position="187"/>
        <end position="209"/>
    </location>
</feature>
<keyword evidence="11 12" id="KW-1006">Bacterial flagellum protein export</keyword>
<evidence type="ECO:0000256" key="10">
    <source>
        <dbReference type="ARBA" id="ARBA00023136"/>
    </source>
</evidence>
<evidence type="ECO:0000256" key="12">
    <source>
        <dbReference type="RuleBase" id="RU364091"/>
    </source>
</evidence>
<keyword evidence="14" id="KW-0969">Cilium</keyword>
<proteinExistence type="inferred from homology"/>
<dbReference type="GO" id="GO:0044780">
    <property type="term" value="P:bacterial-type flagellum assembly"/>
    <property type="evidence" value="ECO:0007669"/>
    <property type="project" value="InterPro"/>
</dbReference>
<feature type="transmembrane region" description="Helical" evidence="12">
    <location>
        <begin position="148"/>
        <end position="167"/>
    </location>
</feature>
<dbReference type="RefSeq" id="WP_326839998.1">
    <property type="nucleotide sequence ID" value="NZ_SVNY01000002.1"/>
</dbReference>
<sequence>MPDSSKTEKATPKKREDERKKGNIFQSTDIVSALSLLVIFMILRATLPRSYEFMQEFLTRYFSYTSSMDTMTQATVIDIAKDCTVAIFSLAGPIMLASIAAAIIGTGVQTRLKFSREKIKFKFSNISPLQGLKRIFSLRSVVELFKSILKIAIMLYLLYTSLLSISHDFTKLMFADVYQGVLFILRNIMSIVIKLCVAFIAISALDYLYQWWEYERNIRMSKQDLKEEYKQMEGDPFVKSQQRERRRKMSMQRMMQQVPTADVIVRNPTHFAVALRYDIEKDAAPVVVAKGQDYSALRIIEIAEKHHIPMTENKPLAQALYREVEVDRPIPAEYYVVLAEIMAWVYSMKRGSADIEGLK</sequence>
<evidence type="ECO:0000256" key="8">
    <source>
        <dbReference type="ARBA" id="ARBA00022927"/>
    </source>
</evidence>
<evidence type="ECO:0000256" key="1">
    <source>
        <dbReference type="ARBA" id="ARBA00004651"/>
    </source>
</evidence>
<comment type="subcellular location">
    <subcellularLocation>
        <location evidence="1">Cell membrane</location>
        <topology evidence="1">Multi-pass membrane protein</topology>
    </subcellularLocation>
</comment>
<dbReference type="PANTHER" id="PTHR30531:SF12">
    <property type="entry name" value="FLAGELLAR BIOSYNTHETIC PROTEIN FLHB"/>
    <property type="match status" value="1"/>
</dbReference>
<dbReference type="Proteomes" id="UP000754750">
    <property type="component" value="Unassembled WGS sequence"/>
</dbReference>
<keyword evidence="6 12" id="KW-0812">Transmembrane</keyword>
<reference evidence="14" key="1">
    <citation type="submission" date="2019-04" db="EMBL/GenBank/DDBJ databases">
        <title>Evolution of Biomass-Degrading Anaerobic Consortia Revealed by Metagenomics.</title>
        <authorList>
            <person name="Peng X."/>
        </authorList>
    </citation>
    <scope>NUCLEOTIDE SEQUENCE</scope>
    <source>
        <strain evidence="14">SIG551</strain>
    </source>
</reference>
<dbReference type="Pfam" id="PF01312">
    <property type="entry name" value="Bac_export_2"/>
    <property type="match status" value="1"/>
</dbReference>
<keyword evidence="5 12" id="KW-1003">Cell membrane</keyword>
<feature type="region of interest" description="Disordered" evidence="13">
    <location>
        <begin position="1"/>
        <end position="21"/>
    </location>
</feature>
<feature type="transmembrane region" description="Helical" evidence="12">
    <location>
        <begin position="85"/>
        <end position="108"/>
    </location>
</feature>
<dbReference type="SUPFAM" id="SSF160544">
    <property type="entry name" value="EscU C-terminal domain-like"/>
    <property type="match status" value="1"/>
</dbReference>
<evidence type="ECO:0000313" key="14">
    <source>
        <dbReference type="EMBL" id="MBE6832652.1"/>
    </source>
</evidence>
<evidence type="ECO:0000256" key="5">
    <source>
        <dbReference type="ARBA" id="ARBA00022475"/>
    </source>
</evidence>
<dbReference type="NCBIfam" id="TIGR00328">
    <property type="entry name" value="flhB"/>
    <property type="match status" value="1"/>
</dbReference>
<name>A0A928Q4C8_9FIRM</name>
<dbReference type="PANTHER" id="PTHR30531">
    <property type="entry name" value="FLAGELLAR BIOSYNTHETIC PROTEIN FLHB"/>
    <property type="match status" value="1"/>
</dbReference>
<gene>
    <name evidence="12 14" type="primary">flhB</name>
    <name evidence="14" type="ORF">E7512_03575</name>
</gene>
<evidence type="ECO:0000256" key="6">
    <source>
        <dbReference type="ARBA" id="ARBA00022692"/>
    </source>
</evidence>
<dbReference type="PRINTS" id="PR00950">
    <property type="entry name" value="TYPE3IMSPROT"/>
</dbReference>
<keyword evidence="14" id="KW-0966">Cell projection</keyword>
<evidence type="ECO:0000256" key="7">
    <source>
        <dbReference type="ARBA" id="ARBA00022795"/>
    </source>
</evidence>
<dbReference type="GO" id="GO:0005886">
    <property type="term" value="C:plasma membrane"/>
    <property type="evidence" value="ECO:0007669"/>
    <property type="project" value="UniProtKB-SubCell"/>
</dbReference>
<dbReference type="InterPro" id="IPR006136">
    <property type="entry name" value="FlhB"/>
</dbReference>
<comment type="function">
    <text evidence="12">Required for formation of the rod structure in the basal body of the flagellar apparatus. Together with FliI and FliH, may constitute the export apparatus of flagellin.</text>
</comment>
<dbReference type="EMBL" id="SVNY01000002">
    <property type="protein sequence ID" value="MBE6832652.1"/>
    <property type="molecule type" value="Genomic_DNA"/>
</dbReference>
<evidence type="ECO:0000256" key="11">
    <source>
        <dbReference type="ARBA" id="ARBA00023225"/>
    </source>
</evidence>